<keyword evidence="2" id="KW-1003">Cell membrane</keyword>
<dbReference type="SUPFAM" id="SSF55874">
    <property type="entry name" value="ATPase domain of HSP90 chaperone/DNA topoisomerase II/histidine kinase"/>
    <property type="match status" value="1"/>
</dbReference>
<dbReference type="InterPro" id="IPR036890">
    <property type="entry name" value="HATPase_C_sf"/>
</dbReference>
<evidence type="ECO:0000313" key="9">
    <source>
        <dbReference type="EMBL" id="ANE45331.1"/>
    </source>
</evidence>
<dbReference type="AlphaFoldDB" id="A0A172TE65"/>
<keyword evidence="7" id="KW-0812">Transmembrane</keyword>
<dbReference type="PANTHER" id="PTHR34220">
    <property type="entry name" value="SENSOR HISTIDINE KINASE YPDA"/>
    <property type="match status" value="1"/>
</dbReference>
<dbReference type="InterPro" id="IPR003660">
    <property type="entry name" value="HAMP_dom"/>
</dbReference>
<dbReference type="Proteomes" id="UP000076927">
    <property type="component" value="Chromosome"/>
</dbReference>
<gene>
    <name evidence="9" type="ORF">SY83_02155</name>
</gene>
<dbReference type="SUPFAM" id="SSF158472">
    <property type="entry name" value="HAMP domain-like"/>
    <property type="match status" value="1"/>
</dbReference>
<keyword evidence="5" id="KW-0418">Kinase</keyword>
<name>A0A172TE65_9BACL</name>
<evidence type="ECO:0000256" key="7">
    <source>
        <dbReference type="SAM" id="Phobius"/>
    </source>
</evidence>
<evidence type="ECO:0000256" key="1">
    <source>
        <dbReference type="ARBA" id="ARBA00004651"/>
    </source>
</evidence>
<dbReference type="Gene3D" id="3.30.565.10">
    <property type="entry name" value="Histidine kinase-like ATPase, C-terminal domain"/>
    <property type="match status" value="1"/>
</dbReference>
<dbReference type="InterPro" id="IPR050640">
    <property type="entry name" value="Bact_2-comp_sensor_kinase"/>
</dbReference>
<proteinExistence type="predicted"/>
<evidence type="ECO:0000256" key="3">
    <source>
        <dbReference type="ARBA" id="ARBA00022553"/>
    </source>
</evidence>
<keyword evidence="6 7" id="KW-0472">Membrane</keyword>
<dbReference type="GO" id="GO:0005886">
    <property type="term" value="C:plasma membrane"/>
    <property type="evidence" value="ECO:0007669"/>
    <property type="project" value="UniProtKB-SubCell"/>
</dbReference>
<dbReference type="InterPro" id="IPR003594">
    <property type="entry name" value="HATPase_dom"/>
</dbReference>
<keyword evidence="3" id="KW-0597">Phosphoprotein</keyword>
<reference evidence="9 10" key="1">
    <citation type="submission" date="2015-01" db="EMBL/GenBank/DDBJ databases">
        <title>Paenibacillus swuensis/DY6/whole genome sequencing.</title>
        <authorList>
            <person name="Kim M.K."/>
            <person name="Srinivasan S."/>
            <person name="Lee J.-J."/>
        </authorList>
    </citation>
    <scope>NUCLEOTIDE SEQUENCE [LARGE SCALE GENOMIC DNA]</scope>
    <source>
        <strain evidence="9 10">DY6</strain>
    </source>
</reference>
<comment type="subcellular location">
    <subcellularLocation>
        <location evidence="1">Cell membrane</location>
        <topology evidence="1">Multi-pass membrane protein</topology>
    </subcellularLocation>
</comment>
<feature type="transmembrane region" description="Helical" evidence="7">
    <location>
        <begin position="276"/>
        <end position="295"/>
    </location>
</feature>
<dbReference type="PROSITE" id="PS50885">
    <property type="entry name" value="HAMP"/>
    <property type="match status" value="1"/>
</dbReference>
<evidence type="ECO:0000259" key="8">
    <source>
        <dbReference type="PROSITE" id="PS50885"/>
    </source>
</evidence>
<dbReference type="EMBL" id="CP011388">
    <property type="protein sequence ID" value="ANE45331.1"/>
    <property type="molecule type" value="Genomic_DNA"/>
</dbReference>
<dbReference type="Gene3D" id="6.10.340.10">
    <property type="match status" value="1"/>
</dbReference>
<dbReference type="KEGG" id="pswu:SY83_02155"/>
<evidence type="ECO:0000256" key="2">
    <source>
        <dbReference type="ARBA" id="ARBA00022475"/>
    </source>
</evidence>
<accession>A0A172TE65</accession>
<dbReference type="Pfam" id="PF06580">
    <property type="entry name" value="His_kinase"/>
    <property type="match status" value="1"/>
</dbReference>
<dbReference type="InterPro" id="IPR010559">
    <property type="entry name" value="Sig_transdc_His_kin_internal"/>
</dbReference>
<dbReference type="CDD" id="cd06225">
    <property type="entry name" value="HAMP"/>
    <property type="match status" value="1"/>
</dbReference>
<dbReference type="PATRIC" id="fig|1178515.4.peg.410"/>
<evidence type="ECO:0000256" key="5">
    <source>
        <dbReference type="ARBA" id="ARBA00022777"/>
    </source>
</evidence>
<protein>
    <recommendedName>
        <fullName evidence="8">HAMP domain-containing protein</fullName>
    </recommendedName>
</protein>
<keyword evidence="10" id="KW-1185">Reference proteome</keyword>
<dbReference type="SMART" id="SM00304">
    <property type="entry name" value="HAMP"/>
    <property type="match status" value="1"/>
</dbReference>
<dbReference type="Pfam" id="PF02518">
    <property type="entry name" value="HATPase_c"/>
    <property type="match status" value="1"/>
</dbReference>
<evidence type="ECO:0000313" key="10">
    <source>
        <dbReference type="Proteomes" id="UP000076927"/>
    </source>
</evidence>
<organism evidence="9 10">
    <name type="scientific">Paenibacillus swuensis</name>
    <dbReference type="NCBI Taxonomy" id="1178515"/>
    <lineage>
        <taxon>Bacteria</taxon>
        <taxon>Bacillati</taxon>
        <taxon>Bacillota</taxon>
        <taxon>Bacilli</taxon>
        <taxon>Bacillales</taxon>
        <taxon>Paenibacillaceae</taxon>
        <taxon>Paenibacillus</taxon>
    </lineage>
</organism>
<evidence type="ECO:0000256" key="4">
    <source>
        <dbReference type="ARBA" id="ARBA00022679"/>
    </source>
</evidence>
<dbReference type="GO" id="GO:0000155">
    <property type="term" value="F:phosphorelay sensor kinase activity"/>
    <property type="evidence" value="ECO:0007669"/>
    <property type="project" value="InterPro"/>
</dbReference>
<keyword evidence="7" id="KW-1133">Transmembrane helix</keyword>
<feature type="domain" description="HAMP" evidence="8">
    <location>
        <begin position="296"/>
        <end position="348"/>
    </location>
</feature>
<keyword evidence="4" id="KW-0808">Transferase</keyword>
<dbReference type="Pfam" id="PF00672">
    <property type="entry name" value="HAMP"/>
    <property type="match status" value="1"/>
</dbReference>
<sequence length="570" mass="65514">MSVFMKVFLGFLIVALPLYGTSLSTTWKAGSTISSETQSSTHSKLQFFLEYLKDELQNVNQMLVALNNDPDLPSLMLMQDTKLTYEVLQLSNQIQSKMNIVYYSSDYITDVFLLLPRSGKQLSVNKGGLAQIEDSKRGFLNRHIGKFSMMDRFIDNNSITYTIAITHNDETEVSYLLGVEISQSKILESLKKYDADDKYHTFLVDNASKRYVGREYLTNADKVIYETLKESPELKKIEWNGVRYMVQSSKDQFFTVISYVEEGQVLGSVNRIRNSFWILAAVSFAFLFVYSLLIFQQIHKPLNRLVRTMKAVEKGDVNVYIPNLKEDEFGYVYRQFNRMVGQLRNLIEEVLENKIRMQQAQLKQLQSQINPHFLFNCFYIGYRMAKSGEMENVAKLCKYLGDYFRFVTQRSEQDVLLEEEIKYTSTYLEIQLLRFSNKLSYQAEMEEGLGQTVVPGLIIQPLVENALLHGIEKVNRPGQIIICIRRRGAYISVEVKDNGPGMEEEALHQLTATLNQSVNDTNHCGLWNVHWRLKHTFGEGSGLRIRNLEEGGLCVSFEVPASSMKFGEIA</sequence>
<dbReference type="PANTHER" id="PTHR34220:SF7">
    <property type="entry name" value="SENSOR HISTIDINE KINASE YPDA"/>
    <property type="match status" value="1"/>
</dbReference>
<dbReference type="STRING" id="1178515.SY83_02155"/>
<evidence type="ECO:0000256" key="6">
    <source>
        <dbReference type="ARBA" id="ARBA00023136"/>
    </source>
</evidence>